<evidence type="ECO:0000256" key="1">
    <source>
        <dbReference type="SAM" id="Phobius"/>
    </source>
</evidence>
<protein>
    <submittedName>
        <fullName evidence="2">Uncharacterized protein</fullName>
    </submittedName>
</protein>
<keyword evidence="1" id="KW-1133">Transmembrane helix</keyword>
<feature type="non-terminal residue" evidence="2">
    <location>
        <position position="1"/>
    </location>
</feature>
<reference evidence="2" key="1">
    <citation type="journal article" date="2014" name="Front. Microbiol.">
        <title>High frequency of phylogenetically diverse reductive dehalogenase-homologous genes in deep subseafloor sedimentary metagenomes.</title>
        <authorList>
            <person name="Kawai M."/>
            <person name="Futagami T."/>
            <person name="Toyoda A."/>
            <person name="Takaki Y."/>
            <person name="Nishi S."/>
            <person name="Hori S."/>
            <person name="Arai W."/>
            <person name="Tsubouchi T."/>
            <person name="Morono Y."/>
            <person name="Uchiyama I."/>
            <person name="Ito T."/>
            <person name="Fujiyama A."/>
            <person name="Inagaki F."/>
            <person name="Takami H."/>
        </authorList>
    </citation>
    <scope>NUCLEOTIDE SEQUENCE</scope>
    <source>
        <strain evidence="2">Expedition CK06-06</strain>
    </source>
</reference>
<dbReference type="EMBL" id="BARW01012136">
    <property type="protein sequence ID" value="GAI80784.1"/>
    <property type="molecule type" value="Genomic_DNA"/>
</dbReference>
<keyword evidence="1" id="KW-0812">Transmembrane</keyword>
<comment type="caution">
    <text evidence="2">The sequence shown here is derived from an EMBL/GenBank/DDBJ whole genome shotgun (WGS) entry which is preliminary data.</text>
</comment>
<gene>
    <name evidence="2" type="ORF">S12H4_23023</name>
</gene>
<sequence>IGEIVPGSGLYGLIVELRGFEDAEGNPIEAKIADCLEFTAAPGVPGIFDMIGPILILGLLAFMLPMLKEGFE</sequence>
<feature type="transmembrane region" description="Helical" evidence="1">
    <location>
        <begin position="47"/>
        <end position="67"/>
    </location>
</feature>
<keyword evidence="1" id="KW-0472">Membrane</keyword>
<organism evidence="2">
    <name type="scientific">marine sediment metagenome</name>
    <dbReference type="NCBI Taxonomy" id="412755"/>
    <lineage>
        <taxon>unclassified sequences</taxon>
        <taxon>metagenomes</taxon>
        <taxon>ecological metagenomes</taxon>
    </lineage>
</organism>
<proteinExistence type="predicted"/>
<dbReference type="AlphaFoldDB" id="X1TL52"/>
<accession>X1TL52</accession>
<name>X1TL52_9ZZZZ</name>
<evidence type="ECO:0000313" key="2">
    <source>
        <dbReference type="EMBL" id="GAI80784.1"/>
    </source>
</evidence>